<evidence type="ECO:0000259" key="25">
    <source>
        <dbReference type="PROSITE" id="PS50113"/>
    </source>
</evidence>
<keyword evidence="8" id="KW-0812">Transmembrane</keyword>
<evidence type="ECO:0000256" key="4">
    <source>
        <dbReference type="ARBA" id="ARBA00012438"/>
    </source>
</evidence>
<dbReference type="NCBIfam" id="TIGR00229">
    <property type="entry name" value="sensory_box"/>
    <property type="match status" value="4"/>
</dbReference>
<evidence type="ECO:0000259" key="23">
    <source>
        <dbReference type="PROSITE" id="PS50110"/>
    </source>
</evidence>
<dbReference type="GO" id="GO:0005886">
    <property type="term" value="C:plasma membrane"/>
    <property type="evidence" value="ECO:0007669"/>
    <property type="project" value="UniProtKB-SubCell"/>
</dbReference>
<evidence type="ECO:0000256" key="7">
    <source>
        <dbReference type="ARBA" id="ARBA00022679"/>
    </source>
</evidence>
<keyword evidence="9" id="KW-0547">Nucleotide-binding</keyword>
<dbReference type="InterPro" id="IPR036890">
    <property type="entry name" value="HATPase_C_sf"/>
</dbReference>
<reference evidence="27" key="1">
    <citation type="submission" date="2021-02" db="EMBL/GenBank/DDBJ databases">
        <title>Genome-Resolved Metagenomics of a Microbial Community Performing Photosynthetic Biological Nutrient Removal.</title>
        <authorList>
            <person name="Mcdaniel E.A."/>
        </authorList>
    </citation>
    <scope>NUCLEOTIDE SEQUENCE</scope>
    <source>
        <strain evidence="27">UWPOB_OBS1</strain>
    </source>
</reference>
<feature type="modified residue" description="Phosphohistidine" evidence="18">
    <location>
        <position position="1564"/>
    </location>
</feature>
<evidence type="ECO:0000259" key="24">
    <source>
        <dbReference type="PROSITE" id="PS50112"/>
    </source>
</evidence>
<evidence type="ECO:0000256" key="17">
    <source>
        <dbReference type="ARBA" id="ARBA00074306"/>
    </source>
</evidence>
<dbReference type="CDD" id="cd17546">
    <property type="entry name" value="REC_hyHK_CKI1_RcsC-like"/>
    <property type="match status" value="1"/>
</dbReference>
<dbReference type="InterPro" id="IPR004358">
    <property type="entry name" value="Sig_transdc_His_kin-like_C"/>
</dbReference>
<dbReference type="PANTHER" id="PTHR45339:SF1">
    <property type="entry name" value="HYBRID SIGNAL TRANSDUCTION HISTIDINE KINASE J"/>
    <property type="match status" value="1"/>
</dbReference>
<dbReference type="Gene3D" id="3.30.450.20">
    <property type="entry name" value="PAS domain"/>
    <property type="match status" value="5"/>
</dbReference>
<dbReference type="SMART" id="SM00387">
    <property type="entry name" value="HATPase_c"/>
    <property type="match status" value="1"/>
</dbReference>
<dbReference type="CDD" id="cd00088">
    <property type="entry name" value="HPT"/>
    <property type="match status" value="1"/>
</dbReference>
<dbReference type="InterPro" id="IPR001789">
    <property type="entry name" value="Sig_transdc_resp-reg_receiver"/>
</dbReference>
<evidence type="ECO:0000256" key="2">
    <source>
        <dbReference type="ARBA" id="ARBA00004651"/>
    </source>
</evidence>
<comment type="catalytic activity">
    <reaction evidence="1">
        <text>ATP + protein L-histidine = ADP + protein N-phospho-L-histidine.</text>
        <dbReference type="EC" id="2.7.13.3"/>
    </reaction>
</comment>
<dbReference type="PROSITE" id="PS50112">
    <property type="entry name" value="PAS"/>
    <property type="match status" value="4"/>
</dbReference>
<dbReference type="EC" id="2.7.13.3" evidence="4"/>
<protein>
    <recommendedName>
        <fullName evidence="17">Circadian input-output histidine kinase CikA</fullName>
        <ecNumber evidence="4">2.7.13.3</ecNumber>
    </recommendedName>
    <alternativeName>
        <fullName evidence="16">Sensory/regulatory protein RpfC</fullName>
    </alternativeName>
</protein>
<comment type="subcellular location">
    <subcellularLocation>
        <location evidence="2">Cell membrane</location>
        <topology evidence="2">Multi-pass membrane protein</topology>
    </subcellularLocation>
</comment>
<dbReference type="SUPFAM" id="SSF55874">
    <property type="entry name" value="ATPase domain of HSP90 chaperone/DNA topoisomerase II/histidine kinase"/>
    <property type="match status" value="1"/>
</dbReference>
<dbReference type="Pfam" id="PF08448">
    <property type="entry name" value="PAS_4"/>
    <property type="match status" value="1"/>
</dbReference>
<evidence type="ECO:0000256" key="6">
    <source>
        <dbReference type="ARBA" id="ARBA00022553"/>
    </source>
</evidence>
<dbReference type="Gene3D" id="1.20.120.160">
    <property type="entry name" value="HPT domain"/>
    <property type="match status" value="1"/>
</dbReference>
<evidence type="ECO:0000256" key="21">
    <source>
        <dbReference type="SAM" id="MobiDB-lite"/>
    </source>
</evidence>
<dbReference type="PANTHER" id="PTHR45339">
    <property type="entry name" value="HYBRID SIGNAL TRANSDUCTION HISTIDINE KINASE J"/>
    <property type="match status" value="1"/>
</dbReference>
<dbReference type="Proteomes" id="UP000664277">
    <property type="component" value="Unassembled WGS sequence"/>
</dbReference>
<feature type="domain" description="PAS" evidence="24">
    <location>
        <begin position="20"/>
        <end position="93"/>
    </location>
</feature>
<feature type="domain" description="PAS" evidence="24">
    <location>
        <begin position="460"/>
        <end position="509"/>
    </location>
</feature>
<sequence length="1622" mass="179539">MTENLSEMKDRGVGGYTEHVELVFQELINSVEAIIWEADFKTSRITYVSQYVQDLLGYPAERWYNDPGLFPSIVHPDDLDLISRAKASVTPHNSRYHVSYRVFKASGEVVYLLDRVSVQFQGDEPVVLRGISTDVSERVRVEEALALSVEVTRAASEMDSALAIAQSCLTRIYDLLKLDYGRVWFVDKEKSSLENGLKPVSHFSRLAGQGAEEPDARSVNLVDSAARSGAAVFAELDGRFKSGFAFPVCISGELFCVFEFCSCYLFLPNQFLLKALEEISAHLAVVFAKRAGQEQLRIQKEHEEIILDSMPVMVWFKDAHGRILRVNKSGAAIRGMEPHQMAGKTDWELYPDEADEYYADDLEVISSGRPKLGIVEQHLRGDGTKTWVSTDKIPYRDHTGDVRGVIVFASDISKLKEAEEELLAIRQDLESKVAERTKELEEANIYFALSRDLLCIATKDGYFRRLNPSWQQKLGYSLEDLVERPFLSLVHPDDRERSRAALGHLQEGGYIRNFENRYLRKDGSVCWFLWSASAPADSELIYAVAYDITDRKEAERELHEISVALKNAVEGIAKIDVEDCMVSVNEAYGALHDVDSTSLIGRCITEFIAPDCLEKWANCRASMLQSGKSVVELTGLKEGGETFHQEVTLVRVDSDSGQFCGYYVFNKDITARTDAELSLRQSEARFHHLASHVPGGIYQYVRREDGSFYFPYVSPGCGAIIGRDPAELMKNPELLFSILHPEDVPLLNQAIVGTLSSNRSVTFEGRIINGRELRWVHCESTPETLANGDIIFNGLITDITDKKLSEEKIRKLNEDLSERVNRLAAVNKELESLTRKLELAYDAAMEASKVKSEFVANISHEIRTPISAVIGMSELLLDSSLSDEQRQYGIMVRDSAQSLLTIINDILDFSKMEAGHLELEVNEINLLSLVEDSVELLAHAARKKGLSLTTFVSPDLPGLVLGDAVRIRQILLNLTSNAVKFTASGRVLISVSSSPENQDLIRFTVSDTGIGLSAATRYKLFNPFFQADGSTTRNYGGTGLGLSICKLLVELMGGSIDFYSEEDKGTKFWFDLPLPICAGSDSVGELLDCAVKERGILLQDKALQSSSVLLAGYFAETLLSLSDNLKVIAPSLETVECLLDDAAGMAEQDIAGVETLILDVSSRRDNAAAFIANTERGALKEVVGEAILEEFCASLEQNCRGVFSKLKQVFLMLPLELQVEIQGAEVQGAGPIEKRMRQAVRNCLSSSAEEKLPTFHLLSKPTRLFDFSESLLTVLNRQGGGAAPAGEGKVFDSDCGSDRGSNSLKEQAIAASPFSKPVLVGSAQNNAQENKAQVLAAKEELVLIAEDNPVMQELALRQLMRLGYRADLVKNGRQAVEALSQRQYALVLMDCQMPEMDGYEATLLIRRQEKGERHVPIVAMTASAMKGDRENCLASGMDDYLSKPVSQNDLIRVLNKWVHKTDAESEGSGLLSPSSEREASLGPGLAQYKGEPQTAAEPQAKLLSVVPQSVSDMPLDVKELSVLYGEEDMPRLVKSFLEECETLLRDLGEAIARVNSEEISRQAHQLKGLAVVMTAFDLSQAALALERSAGKHSEEILPLFRCLQEEFVRVKDYLFQVSVEGL</sequence>
<dbReference type="Gene3D" id="3.30.565.10">
    <property type="entry name" value="Histidine kinase-like ATPase, C-terminal domain"/>
    <property type="match status" value="1"/>
</dbReference>
<feature type="region of interest" description="Disordered" evidence="21">
    <location>
        <begin position="1464"/>
        <end position="1493"/>
    </location>
</feature>
<dbReference type="InterPro" id="IPR036641">
    <property type="entry name" value="HPT_dom_sf"/>
</dbReference>
<dbReference type="InterPro" id="IPR005467">
    <property type="entry name" value="His_kinase_dom"/>
</dbReference>
<organism evidence="27 28">
    <name type="scientific">Candidatus Obscuribacter phosphatis</name>
    <dbReference type="NCBI Taxonomy" id="1906157"/>
    <lineage>
        <taxon>Bacteria</taxon>
        <taxon>Bacillati</taxon>
        <taxon>Candidatus Melainabacteria</taxon>
        <taxon>Candidatus Obscuribacterales</taxon>
        <taxon>Candidatus Obscuribacteraceae</taxon>
        <taxon>Candidatus Obscuribacter</taxon>
    </lineage>
</organism>
<feature type="coiled-coil region" evidence="20">
    <location>
        <begin position="809"/>
        <end position="847"/>
    </location>
</feature>
<accession>A0A8J7TLH6</accession>
<keyword evidence="5" id="KW-1003">Cell membrane</keyword>
<evidence type="ECO:0000313" key="28">
    <source>
        <dbReference type="Proteomes" id="UP000664277"/>
    </source>
</evidence>
<dbReference type="CDD" id="cd00082">
    <property type="entry name" value="HisKA"/>
    <property type="match status" value="1"/>
</dbReference>
<evidence type="ECO:0000256" key="14">
    <source>
        <dbReference type="ARBA" id="ARBA00023136"/>
    </source>
</evidence>
<feature type="domain" description="PAC" evidence="25">
    <location>
        <begin position="372"/>
        <end position="424"/>
    </location>
</feature>
<dbReference type="FunFam" id="3.30.565.10:FF:000010">
    <property type="entry name" value="Sensor histidine kinase RcsC"/>
    <property type="match status" value="1"/>
</dbReference>
<dbReference type="SUPFAM" id="SSF52172">
    <property type="entry name" value="CheY-like"/>
    <property type="match status" value="1"/>
</dbReference>
<keyword evidence="10" id="KW-0418">Kinase</keyword>
<dbReference type="SUPFAM" id="SSF47384">
    <property type="entry name" value="Homodimeric domain of signal transducing histidine kinase"/>
    <property type="match status" value="1"/>
</dbReference>
<feature type="domain" description="HPt" evidence="26">
    <location>
        <begin position="1525"/>
        <end position="1622"/>
    </location>
</feature>
<evidence type="ECO:0000256" key="3">
    <source>
        <dbReference type="ARBA" id="ARBA00006402"/>
    </source>
</evidence>
<dbReference type="PROSITE" id="PS50110">
    <property type="entry name" value="RESPONSE_REGULATORY"/>
    <property type="match status" value="1"/>
</dbReference>
<dbReference type="Pfam" id="PF00512">
    <property type="entry name" value="HisKA"/>
    <property type="match status" value="1"/>
</dbReference>
<dbReference type="CDD" id="cd00130">
    <property type="entry name" value="PAS"/>
    <property type="match status" value="4"/>
</dbReference>
<dbReference type="SMART" id="SM00086">
    <property type="entry name" value="PAC"/>
    <property type="match status" value="5"/>
</dbReference>
<dbReference type="PRINTS" id="PR00344">
    <property type="entry name" value="BCTRLSENSOR"/>
</dbReference>
<dbReference type="PROSITE" id="PS50894">
    <property type="entry name" value="HPT"/>
    <property type="match status" value="1"/>
</dbReference>
<proteinExistence type="inferred from homology"/>
<dbReference type="PROSITE" id="PS50113">
    <property type="entry name" value="PAC"/>
    <property type="match status" value="3"/>
</dbReference>
<evidence type="ECO:0000256" key="16">
    <source>
        <dbReference type="ARBA" id="ARBA00068150"/>
    </source>
</evidence>
<dbReference type="CDD" id="cd16922">
    <property type="entry name" value="HATPase_EvgS-ArcB-TorS-like"/>
    <property type="match status" value="1"/>
</dbReference>
<dbReference type="Pfam" id="PF13426">
    <property type="entry name" value="PAS_9"/>
    <property type="match status" value="1"/>
</dbReference>
<evidence type="ECO:0000256" key="1">
    <source>
        <dbReference type="ARBA" id="ARBA00000085"/>
    </source>
</evidence>
<evidence type="ECO:0000256" key="19">
    <source>
        <dbReference type="PROSITE-ProRule" id="PRU00169"/>
    </source>
</evidence>
<evidence type="ECO:0000256" key="11">
    <source>
        <dbReference type="ARBA" id="ARBA00022840"/>
    </source>
</evidence>
<dbReference type="InterPro" id="IPR011006">
    <property type="entry name" value="CheY-like_superfamily"/>
</dbReference>
<evidence type="ECO:0000256" key="13">
    <source>
        <dbReference type="ARBA" id="ARBA00023012"/>
    </source>
</evidence>
<dbReference type="Pfam" id="PF08447">
    <property type="entry name" value="PAS_3"/>
    <property type="match status" value="3"/>
</dbReference>
<evidence type="ECO:0000256" key="15">
    <source>
        <dbReference type="ARBA" id="ARBA00064003"/>
    </source>
</evidence>
<dbReference type="InterPro" id="IPR035965">
    <property type="entry name" value="PAS-like_dom_sf"/>
</dbReference>
<keyword evidence="13" id="KW-0902">Two-component regulatory system</keyword>
<dbReference type="InterPro" id="IPR013655">
    <property type="entry name" value="PAS_fold_3"/>
</dbReference>
<evidence type="ECO:0000256" key="8">
    <source>
        <dbReference type="ARBA" id="ARBA00022692"/>
    </source>
</evidence>
<comment type="subunit">
    <text evidence="15">At low DSF concentrations, interacts with RpfF.</text>
</comment>
<dbReference type="FunFam" id="1.10.287.130:FF:000002">
    <property type="entry name" value="Two-component osmosensing histidine kinase"/>
    <property type="match status" value="1"/>
</dbReference>
<evidence type="ECO:0000256" key="10">
    <source>
        <dbReference type="ARBA" id="ARBA00022777"/>
    </source>
</evidence>
<evidence type="ECO:0000313" key="27">
    <source>
        <dbReference type="EMBL" id="MBN8661060.1"/>
    </source>
</evidence>
<dbReference type="SMART" id="SM00388">
    <property type="entry name" value="HisKA"/>
    <property type="match status" value="1"/>
</dbReference>
<name>A0A8J7TLH6_9BACT</name>
<feature type="domain" description="PAS" evidence="24">
    <location>
        <begin position="299"/>
        <end position="369"/>
    </location>
</feature>
<dbReference type="SMART" id="SM00448">
    <property type="entry name" value="REC"/>
    <property type="match status" value="1"/>
</dbReference>
<dbReference type="SMART" id="SM00091">
    <property type="entry name" value="PAS"/>
    <property type="match status" value="5"/>
</dbReference>
<evidence type="ECO:0000259" key="26">
    <source>
        <dbReference type="PROSITE" id="PS50894"/>
    </source>
</evidence>
<dbReference type="EMBL" id="JAFLCK010000016">
    <property type="protein sequence ID" value="MBN8661060.1"/>
    <property type="molecule type" value="Genomic_DNA"/>
</dbReference>
<keyword evidence="12" id="KW-1133">Transmembrane helix</keyword>
<keyword evidence="11" id="KW-0067">ATP-binding</keyword>
<dbReference type="InterPro" id="IPR003661">
    <property type="entry name" value="HisK_dim/P_dom"/>
</dbReference>
<dbReference type="GO" id="GO:0000155">
    <property type="term" value="F:phosphorelay sensor kinase activity"/>
    <property type="evidence" value="ECO:0007669"/>
    <property type="project" value="InterPro"/>
</dbReference>
<evidence type="ECO:0000256" key="9">
    <source>
        <dbReference type="ARBA" id="ARBA00022741"/>
    </source>
</evidence>
<dbReference type="InterPro" id="IPR001610">
    <property type="entry name" value="PAC"/>
</dbReference>
<dbReference type="Pfam" id="PF02518">
    <property type="entry name" value="HATPase_c"/>
    <property type="match status" value="1"/>
</dbReference>
<dbReference type="InterPro" id="IPR008207">
    <property type="entry name" value="Sig_transdc_His_kin_Hpt_dom"/>
</dbReference>
<keyword evidence="20" id="KW-0175">Coiled coil</keyword>
<comment type="similarity">
    <text evidence="3">In the N-terminal section; belongs to the phytochrome family.</text>
</comment>
<feature type="domain" description="Response regulatory" evidence="23">
    <location>
        <begin position="1341"/>
        <end position="1458"/>
    </location>
</feature>
<dbReference type="InterPro" id="IPR000700">
    <property type="entry name" value="PAS-assoc_C"/>
</dbReference>
<evidence type="ECO:0000256" key="20">
    <source>
        <dbReference type="SAM" id="Coils"/>
    </source>
</evidence>
<feature type="domain" description="PAC" evidence="25">
    <location>
        <begin position="629"/>
        <end position="681"/>
    </location>
</feature>
<dbReference type="SUPFAM" id="SSF47226">
    <property type="entry name" value="Histidine-containing phosphotransfer domain, HPT domain"/>
    <property type="match status" value="1"/>
</dbReference>
<dbReference type="Gene3D" id="1.10.287.130">
    <property type="match status" value="1"/>
</dbReference>
<dbReference type="Pfam" id="PF01627">
    <property type="entry name" value="Hpt"/>
    <property type="match status" value="1"/>
</dbReference>
<feature type="domain" description="Histidine kinase" evidence="22">
    <location>
        <begin position="857"/>
        <end position="1076"/>
    </location>
</feature>
<feature type="domain" description="PAC" evidence="25">
    <location>
        <begin position="512"/>
        <end position="560"/>
    </location>
</feature>
<dbReference type="Pfam" id="PF00072">
    <property type="entry name" value="Response_reg"/>
    <property type="match status" value="1"/>
</dbReference>
<evidence type="ECO:0000256" key="18">
    <source>
        <dbReference type="PROSITE-ProRule" id="PRU00110"/>
    </source>
</evidence>
<dbReference type="InterPro" id="IPR036097">
    <property type="entry name" value="HisK_dim/P_sf"/>
</dbReference>
<feature type="domain" description="PAS" evidence="24">
    <location>
        <begin position="700"/>
        <end position="758"/>
    </location>
</feature>
<dbReference type="InterPro" id="IPR000014">
    <property type="entry name" value="PAS"/>
</dbReference>
<dbReference type="GO" id="GO:0005524">
    <property type="term" value="F:ATP binding"/>
    <property type="evidence" value="ECO:0007669"/>
    <property type="project" value="UniProtKB-KW"/>
</dbReference>
<evidence type="ECO:0000259" key="22">
    <source>
        <dbReference type="PROSITE" id="PS50109"/>
    </source>
</evidence>
<dbReference type="SUPFAM" id="SSF55785">
    <property type="entry name" value="PYP-like sensor domain (PAS domain)"/>
    <property type="match status" value="5"/>
</dbReference>
<gene>
    <name evidence="27" type="ORF">J0M35_11895</name>
</gene>
<evidence type="ECO:0000256" key="5">
    <source>
        <dbReference type="ARBA" id="ARBA00022475"/>
    </source>
</evidence>
<dbReference type="Gene3D" id="3.40.50.2300">
    <property type="match status" value="1"/>
</dbReference>
<keyword evidence="14" id="KW-0472">Membrane</keyword>
<keyword evidence="6 19" id="KW-0597">Phosphoprotein</keyword>
<comment type="caution">
    <text evidence="27">The sequence shown here is derived from an EMBL/GenBank/DDBJ whole genome shotgun (WGS) entry which is preliminary data.</text>
</comment>
<evidence type="ECO:0000256" key="12">
    <source>
        <dbReference type="ARBA" id="ARBA00022989"/>
    </source>
</evidence>
<feature type="modified residue" description="4-aspartylphosphate" evidence="19">
    <location>
        <position position="1390"/>
    </location>
</feature>
<dbReference type="InterPro" id="IPR003594">
    <property type="entry name" value="HATPase_dom"/>
</dbReference>
<dbReference type="InterPro" id="IPR013656">
    <property type="entry name" value="PAS_4"/>
</dbReference>
<keyword evidence="7" id="KW-0808">Transferase</keyword>
<dbReference type="PROSITE" id="PS50109">
    <property type="entry name" value="HIS_KIN"/>
    <property type="match status" value="1"/>
</dbReference>
<dbReference type="SUPFAM" id="SSF55781">
    <property type="entry name" value="GAF domain-like"/>
    <property type="match status" value="1"/>
</dbReference>